<dbReference type="InParanoid" id="A0A1Y1UGH2"/>
<evidence type="ECO:0000313" key="4">
    <source>
        <dbReference type="Proteomes" id="UP000193218"/>
    </source>
</evidence>
<keyword evidence="2" id="KW-0472">Membrane</keyword>
<evidence type="ECO:0000256" key="1">
    <source>
        <dbReference type="SAM" id="MobiDB-lite"/>
    </source>
</evidence>
<comment type="caution">
    <text evidence="3">The sequence shown here is derived from an EMBL/GenBank/DDBJ whole genome shotgun (WGS) entry which is preliminary data.</text>
</comment>
<organism evidence="3 4">
    <name type="scientific">Kockovaella imperatae</name>
    <dbReference type="NCBI Taxonomy" id="4999"/>
    <lineage>
        <taxon>Eukaryota</taxon>
        <taxon>Fungi</taxon>
        <taxon>Dikarya</taxon>
        <taxon>Basidiomycota</taxon>
        <taxon>Agaricomycotina</taxon>
        <taxon>Tremellomycetes</taxon>
        <taxon>Tremellales</taxon>
        <taxon>Cuniculitremaceae</taxon>
        <taxon>Kockovaella</taxon>
    </lineage>
</organism>
<evidence type="ECO:0008006" key="5">
    <source>
        <dbReference type="Google" id="ProtNLM"/>
    </source>
</evidence>
<proteinExistence type="predicted"/>
<dbReference type="Proteomes" id="UP000193218">
    <property type="component" value="Unassembled WGS sequence"/>
</dbReference>
<dbReference type="OrthoDB" id="10539721at2759"/>
<feature type="compositionally biased region" description="Basic and acidic residues" evidence="1">
    <location>
        <begin position="234"/>
        <end position="249"/>
    </location>
</feature>
<evidence type="ECO:0000313" key="3">
    <source>
        <dbReference type="EMBL" id="ORX37161.1"/>
    </source>
</evidence>
<keyword evidence="4" id="KW-1185">Reference proteome</keyword>
<name>A0A1Y1UGH2_9TREE</name>
<feature type="transmembrane region" description="Helical" evidence="2">
    <location>
        <begin position="57"/>
        <end position="83"/>
    </location>
</feature>
<gene>
    <name evidence="3" type="ORF">BD324DRAFT_429559</name>
</gene>
<keyword evidence="2" id="KW-0812">Transmembrane</keyword>
<feature type="compositionally biased region" description="Low complexity" evidence="1">
    <location>
        <begin position="217"/>
        <end position="231"/>
    </location>
</feature>
<feature type="region of interest" description="Disordered" evidence="1">
    <location>
        <begin position="175"/>
        <end position="249"/>
    </location>
</feature>
<protein>
    <recommendedName>
        <fullName evidence="5">SMODS and SLOG-associating 2TM effector domain-containing protein</fullName>
    </recommendedName>
</protein>
<evidence type="ECO:0000256" key="2">
    <source>
        <dbReference type="SAM" id="Phobius"/>
    </source>
</evidence>
<feature type="compositionally biased region" description="Basic and acidic residues" evidence="1">
    <location>
        <begin position="195"/>
        <end position="206"/>
    </location>
</feature>
<dbReference type="GeneID" id="33554575"/>
<reference evidence="3 4" key="1">
    <citation type="submission" date="2017-03" db="EMBL/GenBank/DDBJ databases">
        <title>Widespread Adenine N6-methylation of Active Genes in Fungi.</title>
        <authorList>
            <consortium name="DOE Joint Genome Institute"/>
            <person name="Mondo S.J."/>
            <person name="Dannebaum R.O."/>
            <person name="Kuo R.C."/>
            <person name="Louie K.B."/>
            <person name="Bewick A.J."/>
            <person name="Labutti K."/>
            <person name="Haridas S."/>
            <person name="Kuo A."/>
            <person name="Salamov A."/>
            <person name="Ahrendt S.R."/>
            <person name="Lau R."/>
            <person name="Bowen B.P."/>
            <person name="Lipzen A."/>
            <person name="Sullivan W."/>
            <person name="Andreopoulos W.B."/>
            <person name="Clum A."/>
            <person name="Lindquist E."/>
            <person name="Daum C."/>
            <person name="Northen T.R."/>
            <person name="Ramamoorthy G."/>
            <person name="Schmitz R.J."/>
            <person name="Gryganskyi A."/>
            <person name="Culley D."/>
            <person name="Magnuson J."/>
            <person name="James T.Y."/>
            <person name="O'Malley M.A."/>
            <person name="Stajich J.E."/>
            <person name="Spatafora J.W."/>
            <person name="Visel A."/>
            <person name="Grigoriev I.V."/>
        </authorList>
    </citation>
    <scope>NUCLEOTIDE SEQUENCE [LARGE SCALE GENOMIC DNA]</scope>
    <source>
        <strain evidence="3 4">NRRL Y-17943</strain>
    </source>
</reference>
<dbReference type="RefSeq" id="XP_021871199.1">
    <property type="nucleotide sequence ID" value="XM_022012767.1"/>
</dbReference>
<dbReference type="AlphaFoldDB" id="A0A1Y1UGH2"/>
<sequence>MASNIAHVPTLAFDGNSMPASRPESPTSLPTPSDLTRRLNLISNGLAKYNRLTWKGLIGFFTFVDVSLAVFAVILGALTAVLVEGHPKAAKWVAVVNTLISAMIALLKGTGIPTSLIALNTRASALRYRIDDLEAQCDPTHESAATHQAHVKLFMGIQKDYQKLGTDLGDAWKQILSGLGPKPDGEAPEPVNTHSDPKPHKSKNESPAHPQTEPATHHVPVAPVHNHAAAHPVHHNDDPIDEKEAPHTQ</sequence>
<accession>A0A1Y1UGH2</accession>
<keyword evidence="2" id="KW-1133">Transmembrane helix</keyword>
<dbReference type="EMBL" id="NBSH01000006">
    <property type="protein sequence ID" value="ORX37161.1"/>
    <property type="molecule type" value="Genomic_DNA"/>
</dbReference>